<evidence type="ECO:0000313" key="2">
    <source>
        <dbReference type="EMBL" id="CRK22360.1"/>
    </source>
</evidence>
<gene>
    <name evidence="2" type="ORF">BN1708_017951</name>
</gene>
<keyword evidence="3" id="KW-1185">Reference proteome</keyword>
<dbReference type="AlphaFoldDB" id="A0A0G4LL39"/>
<dbReference type="Proteomes" id="UP000044602">
    <property type="component" value="Unassembled WGS sequence"/>
</dbReference>
<feature type="non-terminal residue" evidence="2">
    <location>
        <position position="1"/>
    </location>
</feature>
<dbReference type="EMBL" id="CVQH01014091">
    <property type="protein sequence ID" value="CRK22360.1"/>
    <property type="molecule type" value="Genomic_DNA"/>
</dbReference>
<organism evidence="2 3">
    <name type="scientific">Verticillium longisporum</name>
    <name type="common">Verticillium dahliae var. longisporum</name>
    <dbReference type="NCBI Taxonomy" id="100787"/>
    <lineage>
        <taxon>Eukaryota</taxon>
        <taxon>Fungi</taxon>
        <taxon>Dikarya</taxon>
        <taxon>Ascomycota</taxon>
        <taxon>Pezizomycotina</taxon>
        <taxon>Sordariomycetes</taxon>
        <taxon>Hypocreomycetidae</taxon>
        <taxon>Glomerellales</taxon>
        <taxon>Plectosphaerellaceae</taxon>
        <taxon>Verticillium</taxon>
    </lineage>
</organism>
<evidence type="ECO:0000256" key="1">
    <source>
        <dbReference type="SAM" id="MobiDB-lite"/>
    </source>
</evidence>
<feature type="compositionally biased region" description="Basic and acidic residues" evidence="1">
    <location>
        <begin position="85"/>
        <end position="96"/>
    </location>
</feature>
<protein>
    <submittedName>
        <fullName evidence="2">Uncharacterized protein</fullName>
    </submittedName>
</protein>
<sequence>RPQRTTVVEPPLGSRVDRVIWVPARLHGRMAHAQLMEVMAAVPPMAAGIEHRRGNLVPVRLPLVAMRSASDQGRQLTALIPGAPDPRRPLMEEPRHQRPLPVEVIHGAATQLPPPTMLPRPVQASAHPHPERSMPLHQAPTRPPHLEPSTRQ</sequence>
<reference evidence="2 3" key="1">
    <citation type="submission" date="2015-05" db="EMBL/GenBank/DDBJ databases">
        <authorList>
            <person name="Wang D.B."/>
            <person name="Wang M."/>
        </authorList>
    </citation>
    <scope>NUCLEOTIDE SEQUENCE [LARGE SCALE GENOMIC DNA]</scope>
    <source>
        <strain evidence="2">VL1</strain>
    </source>
</reference>
<accession>A0A0G4LL39</accession>
<evidence type="ECO:0000313" key="3">
    <source>
        <dbReference type="Proteomes" id="UP000044602"/>
    </source>
</evidence>
<feature type="region of interest" description="Disordered" evidence="1">
    <location>
        <begin position="70"/>
        <end position="152"/>
    </location>
</feature>
<proteinExistence type="predicted"/>
<name>A0A0G4LL39_VERLO</name>
<feature type="non-terminal residue" evidence="2">
    <location>
        <position position="152"/>
    </location>
</feature>